<gene>
    <name evidence="2" type="ORF">AYR53_01400</name>
</gene>
<reference evidence="2 3" key="1">
    <citation type="submission" date="2016-03" db="EMBL/GenBank/DDBJ databases">
        <title>Pediococcus and Lactobacillus from brewery environment - whole genome sequencing and assembly.</title>
        <authorList>
            <person name="Behr J."/>
            <person name="Geissler A.J."/>
            <person name="Vogel R.F."/>
        </authorList>
    </citation>
    <scope>NUCLEOTIDE SEQUENCE [LARGE SCALE GENOMIC DNA]</scope>
    <source>
        <strain evidence="2 3">TMW 1.1989</strain>
    </source>
</reference>
<dbReference type="PANTHER" id="PTHR13947">
    <property type="entry name" value="GNAT FAMILY N-ACETYLTRANSFERASE"/>
    <property type="match status" value="1"/>
</dbReference>
<accession>A0A192GZL8</accession>
<name>A0A192GZL8_9LACO</name>
<dbReference type="KEGG" id="lbt:AYR52_00110"/>
<keyword evidence="1 2" id="KW-0808">Transferase</keyword>
<dbReference type="PROSITE" id="PS51186">
    <property type="entry name" value="GNAT"/>
    <property type="match status" value="1"/>
</dbReference>
<dbReference type="PANTHER" id="PTHR13947:SF37">
    <property type="entry name" value="LD18367P"/>
    <property type="match status" value="1"/>
</dbReference>
<evidence type="ECO:0000313" key="2">
    <source>
        <dbReference type="EMBL" id="ANK61535.1"/>
    </source>
</evidence>
<organism evidence="2 3">
    <name type="scientific">Loigolactobacillus backii</name>
    <dbReference type="NCBI Taxonomy" id="375175"/>
    <lineage>
        <taxon>Bacteria</taxon>
        <taxon>Bacillati</taxon>
        <taxon>Bacillota</taxon>
        <taxon>Bacilli</taxon>
        <taxon>Lactobacillales</taxon>
        <taxon>Lactobacillaceae</taxon>
        <taxon>Loigolactobacillus</taxon>
    </lineage>
</organism>
<sequence>MQIRPIEPKDDLAVKKLVQDCLAEYQLNLPGTAYFDPQLTVLAEYYANLEYGFYWVLEEDQQVVGGVGIGPYAHTFGTCELQKLYIQKASRGKGYSNQLIKKALDFAAQHYQQVYLETFAKLKVANQIYPRYDFKRLAKPLAGTEHTACDTWYLKQL</sequence>
<dbReference type="Pfam" id="PF00583">
    <property type="entry name" value="Acetyltransf_1"/>
    <property type="match status" value="1"/>
</dbReference>
<dbReference type="OrthoDB" id="5419426at2"/>
<dbReference type="SUPFAM" id="SSF55729">
    <property type="entry name" value="Acyl-CoA N-acyltransferases (Nat)"/>
    <property type="match status" value="1"/>
</dbReference>
<dbReference type="Proteomes" id="UP000078582">
    <property type="component" value="Chromosome"/>
</dbReference>
<keyword evidence="3" id="KW-1185">Reference proteome</keyword>
<evidence type="ECO:0000256" key="1">
    <source>
        <dbReference type="ARBA" id="ARBA00022679"/>
    </source>
</evidence>
<dbReference type="InterPro" id="IPR050769">
    <property type="entry name" value="NAT_camello-type"/>
</dbReference>
<dbReference type="Gene3D" id="3.40.630.30">
    <property type="match status" value="1"/>
</dbReference>
<dbReference type="STRING" id="375175.AYR53_01400"/>
<dbReference type="InterPro" id="IPR000182">
    <property type="entry name" value="GNAT_dom"/>
</dbReference>
<dbReference type="GO" id="GO:0008080">
    <property type="term" value="F:N-acetyltransferase activity"/>
    <property type="evidence" value="ECO:0007669"/>
    <property type="project" value="InterPro"/>
</dbReference>
<dbReference type="RefSeq" id="WP_068222118.1">
    <property type="nucleotide sequence ID" value="NZ_CP014623.1"/>
</dbReference>
<dbReference type="GeneID" id="42980892"/>
<protein>
    <submittedName>
        <fullName evidence="2">GNAT family acetyltransferase</fullName>
    </submittedName>
</protein>
<evidence type="ECO:0000313" key="3">
    <source>
        <dbReference type="Proteomes" id="UP000078582"/>
    </source>
</evidence>
<dbReference type="CDD" id="cd04301">
    <property type="entry name" value="NAT_SF"/>
    <property type="match status" value="1"/>
</dbReference>
<dbReference type="AlphaFoldDB" id="A0A192GZL8"/>
<dbReference type="InterPro" id="IPR016181">
    <property type="entry name" value="Acyl_CoA_acyltransferase"/>
</dbReference>
<proteinExistence type="predicted"/>
<dbReference type="EMBL" id="CP014873">
    <property type="protein sequence ID" value="ANK61535.1"/>
    <property type="molecule type" value="Genomic_DNA"/>
</dbReference>